<keyword evidence="5" id="KW-1185">Reference proteome</keyword>
<keyword evidence="3" id="KW-1133">Transmembrane helix</keyword>
<dbReference type="PANTHER" id="PTHR30093">
    <property type="entry name" value="GENERAL SECRETION PATHWAY PROTEIN G"/>
    <property type="match status" value="1"/>
</dbReference>
<name>A4BKF4_9GAMM</name>
<evidence type="ECO:0000313" key="5">
    <source>
        <dbReference type="Proteomes" id="UP000005953"/>
    </source>
</evidence>
<feature type="transmembrane region" description="Helical" evidence="3">
    <location>
        <begin position="41"/>
        <end position="62"/>
    </location>
</feature>
<dbReference type="Gene3D" id="3.30.700.10">
    <property type="entry name" value="Glycoprotein, Type 4 Pilin"/>
    <property type="match status" value="1"/>
</dbReference>
<protein>
    <submittedName>
        <fullName evidence="4">Fimbrial protein PilE (MS11 antigen)</fullName>
    </submittedName>
</protein>
<dbReference type="InterPro" id="IPR012902">
    <property type="entry name" value="N_methyl_site"/>
</dbReference>
<evidence type="ECO:0000313" key="4">
    <source>
        <dbReference type="EMBL" id="EAR07401.1"/>
    </source>
</evidence>
<dbReference type="Proteomes" id="UP000005953">
    <property type="component" value="Unassembled WGS sequence"/>
</dbReference>
<dbReference type="NCBIfam" id="TIGR02532">
    <property type="entry name" value="IV_pilin_GFxxxE"/>
    <property type="match status" value="1"/>
</dbReference>
<comment type="caution">
    <text evidence="4">The sequence shown here is derived from an EMBL/GenBank/DDBJ whole genome shotgun (WGS) entry which is preliminary data.</text>
</comment>
<evidence type="ECO:0000256" key="2">
    <source>
        <dbReference type="ARBA" id="ARBA00022481"/>
    </source>
</evidence>
<comment type="similarity">
    <text evidence="1">Belongs to the N-Me-Phe pilin family.</text>
</comment>
<proteinExistence type="inferred from homology"/>
<keyword evidence="3" id="KW-0472">Membrane</keyword>
<dbReference type="GO" id="GO:0007155">
    <property type="term" value="P:cell adhesion"/>
    <property type="evidence" value="ECO:0007669"/>
    <property type="project" value="InterPro"/>
</dbReference>
<evidence type="ECO:0000256" key="1">
    <source>
        <dbReference type="ARBA" id="ARBA00005233"/>
    </source>
</evidence>
<reference evidence="4 5" key="1">
    <citation type="submission" date="2006-02" db="EMBL/GenBank/DDBJ databases">
        <authorList>
            <person name="Pinhassi J."/>
            <person name="Pedros-Alio C."/>
            <person name="Ferriera S."/>
            <person name="Johnson J."/>
            <person name="Kravitz S."/>
            <person name="Halpern A."/>
            <person name="Remington K."/>
            <person name="Beeson K."/>
            <person name="Tran B."/>
            <person name="Rogers Y.-H."/>
            <person name="Friedman R."/>
            <person name="Venter J.C."/>
        </authorList>
    </citation>
    <scope>NUCLEOTIDE SEQUENCE [LARGE SCALE GENOMIC DNA]</scope>
    <source>
        <strain evidence="4 5">MED297</strain>
    </source>
</reference>
<keyword evidence="3" id="KW-0812">Transmembrane</keyword>
<dbReference type="InterPro" id="IPR001082">
    <property type="entry name" value="Pilin"/>
</dbReference>
<dbReference type="PANTHER" id="PTHR30093:SF34">
    <property type="entry name" value="PREPILIN PEPTIDASE-DEPENDENT PROTEIN D"/>
    <property type="match status" value="1"/>
</dbReference>
<dbReference type="GO" id="GO:0009289">
    <property type="term" value="C:pilus"/>
    <property type="evidence" value="ECO:0007669"/>
    <property type="project" value="InterPro"/>
</dbReference>
<gene>
    <name evidence="4" type="ORF">MED297_03472</name>
</gene>
<sequence length="178" mass="18336">MVFGTHSANVLSANRCGFLEAAFSQYAFGVVKMKKQNGFTLIELMIVVAIIGILAAVALPAYQDYITRAKVSEVMGLAAAAKTSVSEYYVSMGSMPTNAGAAGVNLNNAQSGYVNSIAFSRTSTNVAQVAYGIDTTGIGNTSASGTVIMVGTGAASVGVSWDCTSSTVDSKYLPANCR</sequence>
<accession>A4BKF4</accession>
<dbReference type="Pfam" id="PF00114">
    <property type="entry name" value="Pilin"/>
    <property type="match status" value="1"/>
</dbReference>
<keyword evidence="2" id="KW-0488">Methylation</keyword>
<dbReference type="STRING" id="314283.MED297_03472"/>
<dbReference type="Pfam" id="PF07963">
    <property type="entry name" value="N_methyl"/>
    <property type="match status" value="1"/>
</dbReference>
<organism evidence="4 5">
    <name type="scientific">Reinekea blandensis MED297</name>
    <dbReference type="NCBI Taxonomy" id="314283"/>
    <lineage>
        <taxon>Bacteria</taxon>
        <taxon>Pseudomonadati</taxon>
        <taxon>Pseudomonadota</taxon>
        <taxon>Gammaproteobacteria</taxon>
        <taxon>Oceanospirillales</taxon>
        <taxon>Saccharospirillaceae</taxon>
        <taxon>Reinekea</taxon>
    </lineage>
</organism>
<dbReference type="EMBL" id="AAOE01000044">
    <property type="protein sequence ID" value="EAR07401.1"/>
    <property type="molecule type" value="Genomic_DNA"/>
</dbReference>
<dbReference type="InterPro" id="IPR045584">
    <property type="entry name" value="Pilin-like"/>
</dbReference>
<evidence type="ECO:0000256" key="3">
    <source>
        <dbReference type="SAM" id="Phobius"/>
    </source>
</evidence>
<dbReference type="HOGENOM" id="CLU_091705_4_0_6"/>
<dbReference type="AlphaFoldDB" id="A4BKF4"/>
<dbReference type="SUPFAM" id="SSF54523">
    <property type="entry name" value="Pili subunits"/>
    <property type="match status" value="1"/>
</dbReference>